<proteinExistence type="predicted"/>
<feature type="transmembrane region" description="Helical" evidence="1">
    <location>
        <begin position="183"/>
        <end position="204"/>
    </location>
</feature>
<keyword evidence="1" id="KW-0812">Transmembrane</keyword>
<dbReference type="WBParaSite" id="PSAMB.scaffold12615size3237.g34994.t1">
    <property type="protein sequence ID" value="PSAMB.scaffold12615size3237.g34994.t1"/>
    <property type="gene ID" value="PSAMB.scaffold12615size3237.g34994"/>
</dbReference>
<reference evidence="3" key="1">
    <citation type="submission" date="2022-11" db="UniProtKB">
        <authorList>
            <consortium name="WormBaseParasite"/>
        </authorList>
    </citation>
    <scope>IDENTIFICATION</scope>
</reference>
<evidence type="ECO:0000313" key="3">
    <source>
        <dbReference type="WBParaSite" id="PSAMB.scaffold12615size3237.g34994.t1"/>
    </source>
</evidence>
<keyword evidence="1" id="KW-1133">Transmembrane helix</keyword>
<evidence type="ECO:0000313" key="2">
    <source>
        <dbReference type="Proteomes" id="UP000887566"/>
    </source>
</evidence>
<dbReference type="Proteomes" id="UP000887566">
    <property type="component" value="Unplaced"/>
</dbReference>
<name>A0A914UU35_9BILA</name>
<protein>
    <submittedName>
        <fullName evidence="3">Uncharacterized protein</fullName>
    </submittedName>
</protein>
<keyword evidence="1" id="KW-0472">Membrane</keyword>
<dbReference type="AlphaFoldDB" id="A0A914UU35"/>
<keyword evidence="2" id="KW-1185">Reference proteome</keyword>
<accession>A0A914UU35</accession>
<feature type="transmembrane region" description="Helical" evidence="1">
    <location>
        <begin position="130"/>
        <end position="163"/>
    </location>
</feature>
<organism evidence="2 3">
    <name type="scientific">Plectus sambesii</name>
    <dbReference type="NCBI Taxonomy" id="2011161"/>
    <lineage>
        <taxon>Eukaryota</taxon>
        <taxon>Metazoa</taxon>
        <taxon>Ecdysozoa</taxon>
        <taxon>Nematoda</taxon>
        <taxon>Chromadorea</taxon>
        <taxon>Plectida</taxon>
        <taxon>Plectina</taxon>
        <taxon>Plectoidea</taxon>
        <taxon>Plectidae</taxon>
        <taxon>Plectus</taxon>
    </lineage>
</organism>
<feature type="transmembrane region" description="Helical" evidence="1">
    <location>
        <begin position="396"/>
        <end position="415"/>
    </location>
</feature>
<feature type="transmembrane region" description="Helical" evidence="1">
    <location>
        <begin position="243"/>
        <end position="267"/>
    </location>
</feature>
<evidence type="ECO:0000256" key="1">
    <source>
        <dbReference type="SAM" id="Phobius"/>
    </source>
</evidence>
<feature type="transmembrane region" description="Helical" evidence="1">
    <location>
        <begin position="358"/>
        <end position="376"/>
    </location>
</feature>
<sequence>MKLPVELTPAASATVELDEKMDTINATVPRIRLDHLNEGGGGGGDSDSYCSQWIDATPSDRAQLTPALNRERRISLTNGRESFHTPAADSVEPPRHKRSMIDVYFETASDSAKKALFGRRALLEEMSQSLFSVISWVPCMSSFVGGWVVELLIQILVLCFGLFGAWSAGACLARGEIEFDSTTIARFVIIVHFLQCAVGTYYLCRTRRCWSRFLECWLEVNWAADDEYALINPIKVTRLCCKLFVYLGTLFFALYLCVTKLNLGVGFPDNCDCFIPHIDDTMDIVNTIMLAVAMIPNLHMQAVYATLCCVLVCEYRHFEMLFKSKLHRKCPEDDLAEYRKQHFQVMCLTDLVDEMYSYYIYAVFILNLPVICALVYAKMLDQNMTSSDQIGMTVWFVFYSLQILIITVPASIVCYQAHQPLETILDFANSPPQPVLEAIQVSSRKVSATVMHERIKNYWVTDE</sequence>
<feature type="transmembrane region" description="Helical" evidence="1">
    <location>
        <begin position="287"/>
        <end position="313"/>
    </location>
</feature>